<dbReference type="GO" id="GO:0051920">
    <property type="term" value="F:peroxiredoxin activity"/>
    <property type="evidence" value="ECO:0007669"/>
    <property type="project" value="InterPro"/>
</dbReference>
<keyword evidence="3" id="KW-1185">Reference proteome</keyword>
<sequence>MSRIQLLDPATASPAAAEQLAITKQAFGTVPNMFATVAHSPAAHAAMNGFFAALGKGALAGKVGEQVAIAVAHINGCQYCLSAHTAIGGMHRVSEANLESARHGDSDDPMARAAMGLALEIVRTRGRVSDSALAHARLAGLDDAAIVEVVAHVALNVFTNYLNNLAQTTIDFPVIALESAA</sequence>
<dbReference type="EMBL" id="CP011454">
    <property type="protein sequence ID" value="AMW05491.1"/>
    <property type="molecule type" value="Genomic_DNA"/>
</dbReference>
<protein>
    <recommendedName>
        <fullName evidence="1">Carboxymuconolactone decarboxylase-like domain-containing protein</fullName>
    </recommendedName>
</protein>
<name>A0A143BLV4_9BACT</name>
<feature type="domain" description="Carboxymuconolactone decarboxylase-like" evidence="1">
    <location>
        <begin position="42"/>
        <end position="102"/>
    </location>
</feature>
<reference evidence="2 3" key="2">
    <citation type="journal article" date="2016" name="Environ. Microbiol. Rep.">
        <title>Metagenomic evidence for the presence of phototrophic Gemmatimonadetes bacteria in diverse environments.</title>
        <authorList>
            <person name="Zeng Y."/>
            <person name="Baumbach J."/>
            <person name="Barbosa E.G."/>
            <person name="Azevedo V."/>
            <person name="Zhang C."/>
            <person name="Koblizek M."/>
        </authorList>
    </citation>
    <scope>NUCLEOTIDE SEQUENCE [LARGE SCALE GENOMIC DNA]</scope>
    <source>
        <strain evidence="2 3">AP64</strain>
    </source>
</reference>
<dbReference type="Gene3D" id="1.20.1290.10">
    <property type="entry name" value="AhpD-like"/>
    <property type="match status" value="1"/>
</dbReference>
<dbReference type="InterPro" id="IPR003779">
    <property type="entry name" value="CMD-like"/>
</dbReference>
<evidence type="ECO:0000259" key="1">
    <source>
        <dbReference type="Pfam" id="PF02627"/>
    </source>
</evidence>
<organism evidence="2 3">
    <name type="scientific">Gemmatimonas phototrophica</name>
    <dbReference type="NCBI Taxonomy" id="1379270"/>
    <lineage>
        <taxon>Bacteria</taxon>
        <taxon>Pseudomonadati</taxon>
        <taxon>Gemmatimonadota</taxon>
        <taxon>Gemmatimonadia</taxon>
        <taxon>Gemmatimonadales</taxon>
        <taxon>Gemmatimonadaceae</taxon>
        <taxon>Gemmatimonas</taxon>
    </lineage>
</organism>
<reference evidence="2 3" key="1">
    <citation type="journal article" date="2014" name="Proc. Natl. Acad. Sci. U.S.A.">
        <title>Functional type 2 photosynthetic reaction centers found in the rare bacterial phylum Gemmatimonadetes.</title>
        <authorList>
            <person name="Zeng Y."/>
            <person name="Feng F."/>
            <person name="Medova H."/>
            <person name="Dean J."/>
            <person name="Koblizek M."/>
        </authorList>
    </citation>
    <scope>NUCLEOTIDE SEQUENCE [LARGE SCALE GENOMIC DNA]</scope>
    <source>
        <strain evidence="2 3">AP64</strain>
    </source>
</reference>
<dbReference type="KEGG" id="gph:GEMMAAP_13110"/>
<dbReference type="NCBIfam" id="TIGR00778">
    <property type="entry name" value="ahpD_dom"/>
    <property type="match status" value="1"/>
</dbReference>
<dbReference type="InterPro" id="IPR029032">
    <property type="entry name" value="AhpD-like"/>
</dbReference>
<dbReference type="PANTHER" id="PTHR35446:SF3">
    <property type="entry name" value="CMD DOMAIN-CONTAINING PROTEIN"/>
    <property type="match status" value="1"/>
</dbReference>
<evidence type="ECO:0000313" key="2">
    <source>
        <dbReference type="EMBL" id="AMW05491.1"/>
    </source>
</evidence>
<dbReference type="PANTHER" id="PTHR35446">
    <property type="entry name" value="SI:CH211-175M2.5"/>
    <property type="match status" value="1"/>
</dbReference>
<evidence type="ECO:0000313" key="3">
    <source>
        <dbReference type="Proteomes" id="UP000076404"/>
    </source>
</evidence>
<dbReference type="Proteomes" id="UP000076404">
    <property type="component" value="Chromosome"/>
</dbReference>
<dbReference type="SUPFAM" id="SSF69118">
    <property type="entry name" value="AhpD-like"/>
    <property type="match status" value="1"/>
</dbReference>
<dbReference type="RefSeq" id="WP_026848813.1">
    <property type="nucleotide sequence ID" value="NZ_CP011454.1"/>
</dbReference>
<dbReference type="STRING" id="1379270.GEMMAAP_13110"/>
<accession>A0A143BLV4</accession>
<gene>
    <name evidence="2" type="ORF">GEMMAAP_13110</name>
</gene>
<proteinExistence type="predicted"/>
<dbReference type="OrthoDB" id="9801997at2"/>
<dbReference type="InterPro" id="IPR004675">
    <property type="entry name" value="AhpD_core"/>
</dbReference>
<dbReference type="AlphaFoldDB" id="A0A143BLV4"/>
<dbReference type="Pfam" id="PF02627">
    <property type="entry name" value="CMD"/>
    <property type="match status" value="1"/>
</dbReference>
<dbReference type="eggNOG" id="COG2128">
    <property type="taxonomic scope" value="Bacteria"/>
</dbReference>